<keyword evidence="2" id="KW-1185">Reference proteome</keyword>
<proteinExistence type="predicted"/>
<evidence type="ECO:0000313" key="2">
    <source>
        <dbReference type="Proteomes" id="UP001310386"/>
    </source>
</evidence>
<evidence type="ECO:0000313" key="1">
    <source>
        <dbReference type="EMBL" id="MEB3103365.1"/>
    </source>
</evidence>
<dbReference type="RefSeq" id="WP_371755490.1">
    <property type="nucleotide sequence ID" value="NZ_JAYJLD010000033.1"/>
</dbReference>
<gene>
    <name evidence="1" type="ORF">VF724_17155</name>
</gene>
<dbReference type="EMBL" id="JAYJLD010000033">
    <property type="protein sequence ID" value="MEB3103365.1"/>
    <property type="molecule type" value="Genomic_DNA"/>
</dbReference>
<accession>A0ABU5ZPY3</accession>
<comment type="caution">
    <text evidence="1">The sequence shown here is derived from an EMBL/GenBank/DDBJ whole genome shotgun (WGS) entry which is preliminary data.</text>
</comment>
<reference evidence="1" key="1">
    <citation type="submission" date="2023-12" db="EMBL/GenBank/DDBJ databases">
        <title>Fervidustalea candida gen. nov., sp. nov., a novel member of the family Paenibacillaceae isolated from a geothermal area.</title>
        <authorList>
            <person name="Li W.-J."/>
            <person name="Jiao J.-Y."/>
            <person name="Chen Y."/>
        </authorList>
    </citation>
    <scope>NUCLEOTIDE SEQUENCE</scope>
    <source>
        <strain evidence="1">SYSU GA230002</strain>
    </source>
</reference>
<sequence length="136" mass="15511">MSRITSITITNTSCGLCSTEEILRHITTVYRTGKIKHSLYNGLSATAVKEYGYNVDKQQCEAFFIFLSEEVKIDGWMNDYSVPVCDGWSWSMLVRYSDHSVKKICGTVEPPPNGETIEKTIRKLVRFKKKAWLFSG</sequence>
<organism evidence="1 2">
    <name type="scientific">Ferviditalea candida</name>
    <dbReference type="NCBI Taxonomy" id="3108399"/>
    <lineage>
        <taxon>Bacteria</taxon>
        <taxon>Bacillati</taxon>
        <taxon>Bacillota</taxon>
        <taxon>Bacilli</taxon>
        <taxon>Bacillales</taxon>
        <taxon>Paenibacillaceae</taxon>
        <taxon>Ferviditalea</taxon>
    </lineage>
</organism>
<protein>
    <submittedName>
        <fullName evidence="1">Uncharacterized protein</fullName>
    </submittedName>
</protein>
<name>A0ABU5ZPY3_9BACL</name>
<dbReference type="Proteomes" id="UP001310386">
    <property type="component" value="Unassembled WGS sequence"/>
</dbReference>